<dbReference type="EMBL" id="AP014958">
    <property type="protein sequence ID" value="BAS78953.1"/>
    <property type="molecule type" value="Genomic_DNA"/>
</dbReference>
<evidence type="ECO:0000313" key="1">
    <source>
        <dbReference type="EMBL" id="BAS77829.1"/>
    </source>
</evidence>
<proteinExistence type="predicted"/>
<dbReference type="Gramene" id="Os02t0238150-00">
    <property type="protein sequence ID" value="Os02t0238150-00"/>
    <property type="gene ID" value="Os02g0238150"/>
</dbReference>
<dbReference type="Proteomes" id="UP000059680">
    <property type="component" value="Chromosome 2"/>
</dbReference>
<dbReference type="PaxDb" id="39947-A0A0P0VGX8"/>
<dbReference type="EMBL" id="AP014966">
    <property type="protein sequence ID" value="BAT11054.1"/>
    <property type="molecule type" value="Genomic_DNA"/>
</dbReference>
<dbReference type="Gramene" id="Os10t0443600-00">
    <property type="protein sequence ID" value="Os10t0443600-00"/>
    <property type="gene ID" value="Os10g0443600"/>
</dbReference>
<reference evidence="4" key="1">
    <citation type="journal article" date="2005" name="Nature">
        <title>The map-based sequence of the rice genome.</title>
        <authorList>
            <consortium name="International rice genome sequencing project (IRGSP)"/>
            <person name="Matsumoto T."/>
            <person name="Wu J."/>
            <person name="Kanamori H."/>
            <person name="Katayose Y."/>
            <person name="Fujisawa M."/>
            <person name="Namiki N."/>
            <person name="Mizuno H."/>
            <person name="Yamamoto K."/>
            <person name="Antonio B.A."/>
            <person name="Baba T."/>
            <person name="Sakata K."/>
            <person name="Nagamura Y."/>
            <person name="Aoki H."/>
            <person name="Arikawa K."/>
            <person name="Arita K."/>
            <person name="Bito T."/>
            <person name="Chiden Y."/>
            <person name="Fujitsuka N."/>
            <person name="Fukunaka R."/>
            <person name="Hamada M."/>
            <person name="Harada C."/>
            <person name="Hayashi A."/>
            <person name="Hijishita S."/>
            <person name="Honda M."/>
            <person name="Hosokawa S."/>
            <person name="Ichikawa Y."/>
            <person name="Idonuma A."/>
            <person name="Iijima M."/>
            <person name="Ikeda M."/>
            <person name="Ikeno M."/>
            <person name="Ito K."/>
            <person name="Ito S."/>
            <person name="Ito T."/>
            <person name="Ito Y."/>
            <person name="Ito Y."/>
            <person name="Iwabuchi A."/>
            <person name="Kamiya K."/>
            <person name="Karasawa W."/>
            <person name="Kurita K."/>
            <person name="Katagiri S."/>
            <person name="Kikuta A."/>
            <person name="Kobayashi H."/>
            <person name="Kobayashi N."/>
            <person name="Machita K."/>
            <person name="Maehara T."/>
            <person name="Masukawa M."/>
            <person name="Mizubayashi T."/>
            <person name="Mukai Y."/>
            <person name="Nagasaki H."/>
            <person name="Nagata Y."/>
            <person name="Naito S."/>
            <person name="Nakashima M."/>
            <person name="Nakama Y."/>
            <person name="Nakamichi Y."/>
            <person name="Nakamura M."/>
            <person name="Meguro A."/>
            <person name="Negishi M."/>
            <person name="Ohta I."/>
            <person name="Ohta T."/>
            <person name="Okamoto M."/>
            <person name="Ono N."/>
            <person name="Saji S."/>
            <person name="Sakaguchi M."/>
            <person name="Sakai K."/>
            <person name="Shibata M."/>
            <person name="Shimokawa T."/>
            <person name="Song J."/>
            <person name="Takazaki Y."/>
            <person name="Terasawa K."/>
            <person name="Tsugane M."/>
            <person name="Tsuji K."/>
            <person name="Ueda S."/>
            <person name="Waki K."/>
            <person name="Yamagata H."/>
            <person name="Yamamoto M."/>
            <person name="Yamamoto S."/>
            <person name="Yamane H."/>
            <person name="Yoshiki S."/>
            <person name="Yoshihara R."/>
            <person name="Yukawa K."/>
            <person name="Zhong H."/>
            <person name="Yano M."/>
            <person name="Yuan Q."/>
            <person name="Ouyang S."/>
            <person name="Liu J."/>
            <person name="Jones K.M."/>
            <person name="Gansberger K."/>
            <person name="Moffat K."/>
            <person name="Hill J."/>
            <person name="Bera J."/>
            <person name="Fadrosh D."/>
            <person name="Jin S."/>
            <person name="Johri S."/>
            <person name="Kim M."/>
            <person name="Overton L."/>
            <person name="Reardon M."/>
            <person name="Tsitrin T."/>
            <person name="Vuong H."/>
            <person name="Weaver B."/>
            <person name="Ciecko A."/>
            <person name="Tallon L."/>
            <person name="Jackson J."/>
            <person name="Pai G."/>
            <person name="Aken S.V."/>
            <person name="Utterback T."/>
            <person name="Reidmuller S."/>
            <person name="Feldblyum T."/>
            <person name="Hsiao J."/>
            <person name="Zismann V."/>
            <person name="Iobst S."/>
            <person name="de Vazeille A.R."/>
            <person name="Buell C.R."/>
            <person name="Ying K."/>
            <person name="Li Y."/>
            <person name="Lu T."/>
            <person name="Huang Y."/>
            <person name="Zhao Q."/>
            <person name="Feng Q."/>
            <person name="Zhang L."/>
            <person name="Zhu J."/>
            <person name="Weng Q."/>
            <person name="Mu J."/>
            <person name="Lu Y."/>
            <person name="Fan D."/>
            <person name="Liu Y."/>
            <person name="Guan J."/>
            <person name="Zhang Y."/>
            <person name="Yu S."/>
            <person name="Liu X."/>
            <person name="Zhang Y."/>
            <person name="Hong G."/>
            <person name="Han B."/>
            <person name="Choisne N."/>
            <person name="Demange N."/>
            <person name="Orjeda G."/>
            <person name="Samain S."/>
            <person name="Cattolico L."/>
            <person name="Pelletier E."/>
            <person name="Couloux A."/>
            <person name="Segurens B."/>
            <person name="Wincker P."/>
            <person name="D'Hont A."/>
            <person name="Scarpelli C."/>
            <person name="Weissenbach J."/>
            <person name="Salanoubat M."/>
            <person name="Quetier F."/>
            <person name="Yu Y."/>
            <person name="Kim H.R."/>
            <person name="Rambo T."/>
            <person name="Currie J."/>
            <person name="Collura K."/>
            <person name="Luo M."/>
            <person name="Yang T."/>
            <person name="Ammiraju J.S.S."/>
            <person name="Engler F."/>
            <person name="Soderlund C."/>
            <person name="Wing R.A."/>
            <person name="Palmer L.E."/>
            <person name="de la Bastide M."/>
            <person name="Spiegel L."/>
            <person name="Nascimento L."/>
            <person name="Zutavern T."/>
            <person name="O'Shaughnessy A."/>
            <person name="Dike S."/>
            <person name="Dedhia N."/>
            <person name="Preston R."/>
            <person name="Balija V."/>
            <person name="McCombie W.R."/>
            <person name="Chow T."/>
            <person name="Chen H."/>
            <person name="Chung M."/>
            <person name="Chen C."/>
            <person name="Shaw J."/>
            <person name="Wu H."/>
            <person name="Hsiao K."/>
            <person name="Chao Y."/>
            <person name="Chu M."/>
            <person name="Cheng C."/>
            <person name="Hour A."/>
            <person name="Lee P."/>
            <person name="Lin S."/>
            <person name="Lin Y."/>
            <person name="Liou J."/>
            <person name="Liu S."/>
            <person name="Hsing Y."/>
            <person name="Raghuvanshi S."/>
            <person name="Mohanty A."/>
            <person name="Bharti A.K."/>
            <person name="Gaur A."/>
            <person name="Gupta V."/>
            <person name="Kumar D."/>
            <person name="Ravi V."/>
            <person name="Vij S."/>
            <person name="Kapur A."/>
            <person name="Khurana P."/>
            <person name="Khurana P."/>
            <person name="Khurana J.P."/>
            <person name="Tyagi A.K."/>
            <person name="Gaikwad K."/>
            <person name="Singh A."/>
            <person name="Dalal V."/>
            <person name="Srivastava S."/>
            <person name="Dixit A."/>
            <person name="Pal A.K."/>
            <person name="Ghazi I.A."/>
            <person name="Yadav M."/>
            <person name="Pandit A."/>
            <person name="Bhargava A."/>
            <person name="Sureshbabu K."/>
            <person name="Batra K."/>
            <person name="Sharma T.R."/>
            <person name="Mohapatra T."/>
            <person name="Singh N.K."/>
            <person name="Messing J."/>
            <person name="Nelson A.B."/>
            <person name="Fuks G."/>
            <person name="Kavchok S."/>
            <person name="Keizer G."/>
            <person name="Linton E."/>
            <person name="Llaca V."/>
            <person name="Song R."/>
            <person name="Tanyolac B."/>
            <person name="Young S."/>
            <person name="Ho-Il K."/>
            <person name="Hahn J.H."/>
            <person name="Sangsakoo G."/>
            <person name="Vanavichit A."/>
            <person name="de Mattos Luiz.A.T."/>
            <person name="Zimmer P.D."/>
            <person name="Malone G."/>
            <person name="Dellagostin O."/>
            <person name="de Oliveira A.C."/>
            <person name="Bevan M."/>
            <person name="Bancroft I."/>
            <person name="Minx P."/>
            <person name="Cordum H."/>
            <person name="Wilson R."/>
            <person name="Cheng Z."/>
            <person name="Jin W."/>
            <person name="Jiang J."/>
            <person name="Leong S.A."/>
            <person name="Iwama H."/>
            <person name="Gojobori T."/>
            <person name="Itoh T."/>
            <person name="Niimura Y."/>
            <person name="Fujii Y."/>
            <person name="Habara T."/>
            <person name="Sakai H."/>
            <person name="Sato Y."/>
            <person name="Wilson G."/>
            <person name="Kumar K."/>
            <person name="McCouch S."/>
            <person name="Juretic N."/>
            <person name="Hoen D."/>
            <person name="Wright S."/>
            <person name="Bruskiewich R."/>
            <person name="Bureau T."/>
            <person name="Miyao A."/>
            <person name="Hirochika H."/>
            <person name="Nishikawa T."/>
            <person name="Kadowaki K."/>
            <person name="Sugiura M."/>
            <person name="Burr B."/>
            <person name="Sasaki T."/>
        </authorList>
    </citation>
    <scope>NUCLEOTIDE SEQUENCE [LARGE SCALE GENOMIC DNA]</scope>
    <source>
        <strain evidence="4">cv. Nipponbare</strain>
    </source>
</reference>
<dbReference type="AlphaFoldDB" id="A0A0P0VGX8"/>
<reference evidence="1 4" key="3">
    <citation type="journal article" date="2013" name="Rice">
        <title>Improvement of the Oryza sativa Nipponbare reference genome using next generation sequence and optical map data.</title>
        <authorList>
            <person name="Kawahara Y."/>
            <person name="de la Bastide M."/>
            <person name="Hamilton J.P."/>
            <person name="Kanamori H."/>
            <person name="McCombie W.R."/>
            <person name="Ouyang S."/>
            <person name="Schwartz D.C."/>
            <person name="Tanaka T."/>
            <person name="Wu J."/>
            <person name="Zhou S."/>
            <person name="Childs K.L."/>
            <person name="Davidson R.M."/>
            <person name="Lin H."/>
            <person name="Quesada-Ocampo L."/>
            <person name="Vaillancourt B."/>
            <person name="Sakai H."/>
            <person name="Lee S.S."/>
            <person name="Kim J."/>
            <person name="Numa H."/>
            <person name="Itoh T."/>
            <person name="Buell C.R."/>
            <person name="Matsumoto T."/>
        </authorList>
    </citation>
    <scope>NUCLEOTIDE SEQUENCE [LARGE SCALE GENOMIC DNA]</scope>
    <source>
        <strain evidence="4">cv. Nipponbare</strain>
    </source>
</reference>
<gene>
    <name evidence="1" type="ordered locus">Os02g0238150</name>
    <name evidence="2" type="ordered locus">Os02g0521432</name>
    <name evidence="3" type="ordered locus">Os10g0443600</name>
    <name evidence="1" type="ORF">OSNPB_020238150</name>
    <name evidence="2" type="ORF">OSNPB_020521432</name>
    <name evidence="3" type="ORF">OSNPB_100443600</name>
</gene>
<reference evidence="1" key="2">
    <citation type="journal article" date="2013" name="Plant Cell Physiol.">
        <title>Rice Annotation Project Database (RAP-DB): an integrative and interactive database for rice genomics.</title>
        <authorList>
            <person name="Sakai H."/>
            <person name="Lee S.S."/>
            <person name="Tanaka T."/>
            <person name="Numa H."/>
            <person name="Kim J."/>
            <person name="Kawahara Y."/>
            <person name="Wakimoto H."/>
            <person name="Yang C.C."/>
            <person name="Iwamoto M."/>
            <person name="Abe T."/>
            <person name="Yamada Y."/>
            <person name="Muto A."/>
            <person name="Inokuchi H."/>
            <person name="Ikemura T."/>
            <person name="Matsumoto T."/>
            <person name="Sasaki T."/>
            <person name="Itoh T."/>
        </authorList>
    </citation>
    <scope>NUCLEOTIDE SEQUENCE</scope>
</reference>
<keyword evidence="4" id="KW-1185">Reference proteome</keyword>
<dbReference type="Proteomes" id="UP000059680">
    <property type="component" value="Chromosome 10"/>
</dbReference>
<reference evidence="1" key="4">
    <citation type="submission" date="2015-10" db="EMBL/GenBank/DDBJ databases">
        <authorList>
            <person name="Sakai H."/>
            <person name="Kawahara Y."/>
            <person name="Matsumoto T."/>
            <person name="Buell C.R."/>
            <person name="Itoh T."/>
        </authorList>
    </citation>
    <scope>NUCLEOTIDE SEQUENCE</scope>
</reference>
<sequence>MILSRIVIPSFTIKFKICAQQRICSNEPFNIRVSAGNLSSIVPNRFSINLSLVLQLSSVIVDSLLSKFQSARTS</sequence>
<dbReference type="Gramene" id="Os02t0521432-00">
    <property type="protein sequence ID" value="Os02t0521432-00"/>
    <property type="gene ID" value="Os02g0521432"/>
</dbReference>
<name>A0A0P0VGX8_ORYSJ</name>
<dbReference type="EMBL" id="AP014958">
    <property type="protein sequence ID" value="BAS77829.1"/>
    <property type="molecule type" value="Genomic_DNA"/>
</dbReference>
<organism evidence="1 4">
    <name type="scientific">Oryza sativa subsp. japonica</name>
    <name type="common">Rice</name>
    <dbReference type="NCBI Taxonomy" id="39947"/>
    <lineage>
        <taxon>Eukaryota</taxon>
        <taxon>Viridiplantae</taxon>
        <taxon>Streptophyta</taxon>
        <taxon>Embryophyta</taxon>
        <taxon>Tracheophyta</taxon>
        <taxon>Spermatophyta</taxon>
        <taxon>Magnoliopsida</taxon>
        <taxon>Liliopsida</taxon>
        <taxon>Poales</taxon>
        <taxon>Poaceae</taxon>
        <taxon>BOP clade</taxon>
        <taxon>Oryzoideae</taxon>
        <taxon>Oryzeae</taxon>
        <taxon>Oryzinae</taxon>
        <taxon>Oryza</taxon>
        <taxon>Oryza sativa</taxon>
    </lineage>
</organism>
<evidence type="ECO:0000313" key="2">
    <source>
        <dbReference type="EMBL" id="BAS78953.1"/>
    </source>
</evidence>
<protein>
    <submittedName>
        <fullName evidence="1">Os02g0238150 protein</fullName>
    </submittedName>
    <submittedName>
        <fullName evidence="2">Os02g0521432 protein</fullName>
    </submittedName>
    <submittedName>
        <fullName evidence="3">Os10g0443600 protein</fullName>
    </submittedName>
</protein>
<dbReference type="InParanoid" id="A0A0P0VGX8"/>
<evidence type="ECO:0000313" key="4">
    <source>
        <dbReference type="Proteomes" id="UP000059680"/>
    </source>
</evidence>
<accession>A0A0P0VGX8</accession>
<evidence type="ECO:0000313" key="3">
    <source>
        <dbReference type="EMBL" id="BAT11054.1"/>
    </source>
</evidence>